<protein>
    <submittedName>
        <fullName evidence="2">Uncharacterized protein</fullName>
    </submittedName>
</protein>
<dbReference type="EMBL" id="CP029553">
    <property type="protein sequence ID" value="AWN45066.1"/>
    <property type="molecule type" value="Genomic_DNA"/>
</dbReference>
<feature type="compositionally biased region" description="Basic residues" evidence="1">
    <location>
        <begin position="76"/>
        <end position="103"/>
    </location>
</feature>
<feature type="region of interest" description="Disordered" evidence="1">
    <location>
        <begin position="1"/>
        <end position="112"/>
    </location>
</feature>
<dbReference type="AlphaFoldDB" id="A0A2U8WIA1"/>
<sequence>MPVEVEATVLSRAHPVESDAPKQPCAGSVEAEEARRHEIRRMTGNEPVGGSRRDGKAAGARQQPAHDEGAQEGARPRRIAARRRAVPPPRIRSHTRRPWRSRGSRTDGESPTCCRAGGMFVLRTC</sequence>
<proteinExistence type="predicted"/>
<dbReference type="Proteomes" id="UP000245444">
    <property type="component" value="Chromosome"/>
</dbReference>
<organism evidence="2 3">
    <name type="scientific">Methylobacterium terrae</name>
    <dbReference type="NCBI Taxonomy" id="2202827"/>
    <lineage>
        <taxon>Bacteria</taxon>
        <taxon>Pseudomonadati</taxon>
        <taxon>Pseudomonadota</taxon>
        <taxon>Alphaproteobacteria</taxon>
        <taxon>Hyphomicrobiales</taxon>
        <taxon>Methylobacteriaceae</taxon>
        <taxon>Methylobacterium</taxon>
    </lineage>
</organism>
<feature type="compositionally biased region" description="Basic and acidic residues" evidence="1">
    <location>
        <begin position="32"/>
        <end position="43"/>
    </location>
</feature>
<gene>
    <name evidence="2" type="ORF">DK419_00895</name>
</gene>
<evidence type="ECO:0000313" key="3">
    <source>
        <dbReference type="Proteomes" id="UP000245444"/>
    </source>
</evidence>
<evidence type="ECO:0000256" key="1">
    <source>
        <dbReference type="SAM" id="MobiDB-lite"/>
    </source>
</evidence>
<name>A0A2U8WIA1_9HYPH</name>
<dbReference type="KEGG" id="mtea:DK419_00895"/>
<reference evidence="2 3" key="1">
    <citation type="submission" date="2018-05" db="EMBL/GenBank/DDBJ databases">
        <title>Complete Genome Sequence of Methylobacterium sp. 17Sr1-28.</title>
        <authorList>
            <person name="Srinivasan S."/>
        </authorList>
    </citation>
    <scope>NUCLEOTIDE SEQUENCE [LARGE SCALE GENOMIC DNA]</scope>
    <source>
        <strain evidence="2 3">17Sr1-28</strain>
    </source>
</reference>
<accession>A0A2U8WIA1</accession>
<keyword evidence="3" id="KW-1185">Reference proteome</keyword>
<evidence type="ECO:0000313" key="2">
    <source>
        <dbReference type="EMBL" id="AWN45066.1"/>
    </source>
</evidence>